<feature type="compositionally biased region" description="Low complexity" evidence="4">
    <location>
        <begin position="233"/>
        <end position="246"/>
    </location>
</feature>
<keyword evidence="1" id="KW-0479">Metal-binding</keyword>
<reference evidence="7 8" key="1">
    <citation type="journal article" date="2013" name="Curr. Biol.">
        <title>The Genome of the Foraminiferan Reticulomyxa filosa.</title>
        <authorList>
            <person name="Glockner G."/>
            <person name="Hulsmann N."/>
            <person name="Schleicher M."/>
            <person name="Noegel A.A."/>
            <person name="Eichinger L."/>
            <person name="Gallinger C."/>
            <person name="Pawlowski J."/>
            <person name="Sierra R."/>
            <person name="Euteneuer U."/>
            <person name="Pillet L."/>
            <person name="Moustafa A."/>
            <person name="Platzer M."/>
            <person name="Groth M."/>
            <person name="Szafranski K."/>
            <person name="Schliwa M."/>
        </authorList>
    </citation>
    <scope>NUCLEOTIDE SEQUENCE [LARGE SCALE GENOMIC DNA]</scope>
</reference>
<dbReference type="EMBL" id="ASPP01020283">
    <property type="protein sequence ID" value="ETO13989.1"/>
    <property type="molecule type" value="Genomic_DNA"/>
</dbReference>
<dbReference type="OrthoDB" id="6270329at2759"/>
<evidence type="ECO:0000256" key="2">
    <source>
        <dbReference type="ARBA" id="ARBA00022771"/>
    </source>
</evidence>
<keyword evidence="5" id="KW-1133">Transmembrane helix</keyword>
<evidence type="ECO:0000313" key="8">
    <source>
        <dbReference type="Proteomes" id="UP000023152"/>
    </source>
</evidence>
<accession>X6MJG6</accession>
<evidence type="ECO:0000256" key="4">
    <source>
        <dbReference type="SAM" id="MobiDB-lite"/>
    </source>
</evidence>
<comment type="caution">
    <text evidence="7">The sequence shown here is derived from an EMBL/GenBank/DDBJ whole genome shotgun (WGS) entry which is preliminary data.</text>
</comment>
<dbReference type="Gene3D" id="3.30.60.90">
    <property type="match status" value="1"/>
</dbReference>
<evidence type="ECO:0000256" key="5">
    <source>
        <dbReference type="SAM" id="Phobius"/>
    </source>
</evidence>
<organism evidence="7 8">
    <name type="scientific">Reticulomyxa filosa</name>
    <dbReference type="NCBI Taxonomy" id="46433"/>
    <lineage>
        <taxon>Eukaryota</taxon>
        <taxon>Sar</taxon>
        <taxon>Rhizaria</taxon>
        <taxon>Retaria</taxon>
        <taxon>Foraminifera</taxon>
        <taxon>Monothalamids</taxon>
        <taxon>Reticulomyxidae</taxon>
        <taxon>Reticulomyxa</taxon>
    </lineage>
</organism>
<feature type="region of interest" description="Disordered" evidence="4">
    <location>
        <begin position="233"/>
        <end position="260"/>
    </location>
</feature>
<feature type="transmembrane region" description="Helical" evidence="5">
    <location>
        <begin position="439"/>
        <end position="462"/>
    </location>
</feature>
<name>X6MJG6_RETFI</name>
<keyword evidence="2" id="KW-0863">Zinc-finger</keyword>
<keyword evidence="3" id="KW-0862">Zinc</keyword>
<feature type="domain" description="ZZ-type" evidence="6">
    <location>
        <begin position="75"/>
        <end position="99"/>
    </location>
</feature>
<evidence type="ECO:0000259" key="6">
    <source>
        <dbReference type="Pfam" id="PF00569"/>
    </source>
</evidence>
<dbReference type="InterPro" id="IPR043145">
    <property type="entry name" value="Znf_ZZ_sf"/>
</dbReference>
<keyword evidence="5" id="KW-0472">Membrane</keyword>
<keyword evidence="5" id="KW-0812">Transmembrane</keyword>
<feature type="compositionally biased region" description="Polar residues" evidence="4">
    <location>
        <begin position="247"/>
        <end position="260"/>
    </location>
</feature>
<evidence type="ECO:0000256" key="3">
    <source>
        <dbReference type="ARBA" id="ARBA00022833"/>
    </source>
</evidence>
<dbReference type="Pfam" id="PF00569">
    <property type="entry name" value="ZZ"/>
    <property type="match status" value="1"/>
</dbReference>
<proteinExistence type="predicted"/>
<dbReference type="AlphaFoldDB" id="X6MJG6"/>
<dbReference type="SUPFAM" id="SSF57850">
    <property type="entry name" value="RING/U-box"/>
    <property type="match status" value="1"/>
</dbReference>
<protein>
    <recommendedName>
        <fullName evidence="6">ZZ-type domain-containing protein</fullName>
    </recommendedName>
</protein>
<evidence type="ECO:0000256" key="1">
    <source>
        <dbReference type="ARBA" id="ARBA00022723"/>
    </source>
</evidence>
<gene>
    <name evidence="7" type="ORF">RFI_23380</name>
</gene>
<keyword evidence="8" id="KW-1185">Reference proteome</keyword>
<evidence type="ECO:0000313" key="7">
    <source>
        <dbReference type="EMBL" id="ETO13989.1"/>
    </source>
</evidence>
<dbReference type="Proteomes" id="UP000023152">
    <property type="component" value="Unassembled WGS sequence"/>
</dbReference>
<sequence length="464" mass="52786">MESHECDHDHTSHVMMKLPLDVLRNHEKMEFQLPQVELDHSSDKDIVDYYKQALGTNDKSRTCMQLHEWYQQHIIHRGFMCHGCGMQPIRGVRYTCLNCTVDNRINGSLGFTFQISIYTTCVKQKHDFPVFTPNAQVESTKAENDTPYTQSAKNGFHLCYECERKHHQGMLSKDLSLMSHDPRHTFIQLRKPISKVFVWKEDQHKLDAHQKRLSSYYPRGSSSSGSLILNSNESELTESTPTSTTIPNLPTASASNSSINVNETTSVVTNQTPTHTSTPALISPPTATISPLFWGENVRSDRAIGSLRPLVLPLRMGSHGSPSQDMEMREQLLRHMHEEKEPHLMTTTTTTTTTMTTTPMSTSTISPCSNSNCGFSSPVKQKGNSDHEQVKQIPGQEFVFQHSRLMYSRLISMTPAFDFRSEWFHLTICVIYYSLAPIALRYTVSLFICLPLCFFFILCFFAND</sequence>
<dbReference type="InterPro" id="IPR000433">
    <property type="entry name" value="Znf_ZZ"/>
</dbReference>
<dbReference type="GO" id="GO:0008270">
    <property type="term" value="F:zinc ion binding"/>
    <property type="evidence" value="ECO:0007669"/>
    <property type="project" value="UniProtKB-KW"/>
</dbReference>